<feature type="region of interest" description="Disordered" evidence="1">
    <location>
        <begin position="1"/>
        <end position="93"/>
    </location>
</feature>
<dbReference type="Proteomes" id="UP000054248">
    <property type="component" value="Unassembled WGS sequence"/>
</dbReference>
<dbReference type="AlphaFoldDB" id="A0A0C3LJB7"/>
<evidence type="ECO:0000313" key="2">
    <source>
        <dbReference type="EMBL" id="KIO21497.1"/>
    </source>
</evidence>
<protein>
    <submittedName>
        <fullName evidence="2">Uncharacterized protein</fullName>
    </submittedName>
</protein>
<evidence type="ECO:0000256" key="1">
    <source>
        <dbReference type="SAM" id="MobiDB-lite"/>
    </source>
</evidence>
<feature type="compositionally biased region" description="Gly residues" evidence="1">
    <location>
        <begin position="141"/>
        <end position="167"/>
    </location>
</feature>
<dbReference type="EMBL" id="KN823136">
    <property type="protein sequence ID" value="KIO21497.1"/>
    <property type="molecule type" value="Genomic_DNA"/>
</dbReference>
<dbReference type="HOGENOM" id="CLU_1278457_0_0_1"/>
<proteinExistence type="predicted"/>
<organism evidence="2 3">
    <name type="scientific">Tulasnella calospora MUT 4182</name>
    <dbReference type="NCBI Taxonomy" id="1051891"/>
    <lineage>
        <taxon>Eukaryota</taxon>
        <taxon>Fungi</taxon>
        <taxon>Dikarya</taxon>
        <taxon>Basidiomycota</taxon>
        <taxon>Agaricomycotina</taxon>
        <taxon>Agaricomycetes</taxon>
        <taxon>Cantharellales</taxon>
        <taxon>Tulasnellaceae</taxon>
        <taxon>Tulasnella</taxon>
    </lineage>
</organism>
<feature type="compositionally biased region" description="Pro residues" evidence="1">
    <location>
        <begin position="33"/>
        <end position="42"/>
    </location>
</feature>
<reference evidence="3" key="2">
    <citation type="submission" date="2015-01" db="EMBL/GenBank/DDBJ databases">
        <title>Evolutionary Origins and Diversification of the Mycorrhizal Mutualists.</title>
        <authorList>
            <consortium name="DOE Joint Genome Institute"/>
            <consortium name="Mycorrhizal Genomics Consortium"/>
            <person name="Kohler A."/>
            <person name="Kuo A."/>
            <person name="Nagy L.G."/>
            <person name="Floudas D."/>
            <person name="Copeland A."/>
            <person name="Barry K.W."/>
            <person name="Cichocki N."/>
            <person name="Veneault-Fourrey C."/>
            <person name="LaButti K."/>
            <person name="Lindquist E.A."/>
            <person name="Lipzen A."/>
            <person name="Lundell T."/>
            <person name="Morin E."/>
            <person name="Murat C."/>
            <person name="Riley R."/>
            <person name="Ohm R."/>
            <person name="Sun H."/>
            <person name="Tunlid A."/>
            <person name="Henrissat B."/>
            <person name="Grigoriev I.V."/>
            <person name="Hibbett D.S."/>
            <person name="Martin F."/>
        </authorList>
    </citation>
    <scope>NUCLEOTIDE SEQUENCE [LARGE SCALE GENOMIC DNA]</scope>
    <source>
        <strain evidence="3">MUT 4182</strain>
    </source>
</reference>
<gene>
    <name evidence="2" type="ORF">M407DRAFT_125686</name>
</gene>
<keyword evidence="3" id="KW-1185">Reference proteome</keyword>
<feature type="compositionally biased region" description="Low complexity" evidence="1">
    <location>
        <begin position="1"/>
        <end position="10"/>
    </location>
</feature>
<reference evidence="2 3" key="1">
    <citation type="submission" date="2014-04" db="EMBL/GenBank/DDBJ databases">
        <authorList>
            <consortium name="DOE Joint Genome Institute"/>
            <person name="Kuo A."/>
            <person name="Girlanda M."/>
            <person name="Perotto S."/>
            <person name="Kohler A."/>
            <person name="Nagy L.G."/>
            <person name="Floudas D."/>
            <person name="Copeland A."/>
            <person name="Barry K.W."/>
            <person name="Cichocki N."/>
            <person name="Veneault-Fourrey C."/>
            <person name="LaButti K."/>
            <person name="Lindquist E.A."/>
            <person name="Lipzen A."/>
            <person name="Lundell T."/>
            <person name="Morin E."/>
            <person name="Murat C."/>
            <person name="Sun H."/>
            <person name="Tunlid A."/>
            <person name="Henrissat B."/>
            <person name="Grigoriev I.V."/>
            <person name="Hibbett D.S."/>
            <person name="Martin F."/>
            <person name="Nordberg H.P."/>
            <person name="Cantor M.N."/>
            <person name="Hua S.X."/>
        </authorList>
    </citation>
    <scope>NUCLEOTIDE SEQUENCE [LARGE SCALE GENOMIC DNA]</scope>
    <source>
        <strain evidence="2 3">MUT 4182</strain>
    </source>
</reference>
<feature type="compositionally biased region" description="Polar residues" evidence="1">
    <location>
        <begin position="105"/>
        <end position="117"/>
    </location>
</feature>
<feature type="compositionally biased region" description="Low complexity" evidence="1">
    <location>
        <begin position="187"/>
        <end position="208"/>
    </location>
</feature>
<accession>A0A0C3LJB7</accession>
<sequence>MVHYPYYQQPPYFPPPVPAQYNPYSQYKYSPYTQPPPGPGGPGPQGLQGNKPPSTGSASPYGSQHYPSQSTPYDDPTGVGYQQGTTSATDYQKQQSLYANQVLPNFFGNQSTGQNGPQLGGAQGARAGATSSSPENPYKGYGSGPGVGADKGAAGQQGGTGRAAGGPGPQPQQGGYYPNNQYSAQRQPPAQGYPQGDGQQQYYSGYQPRNQYGGGW</sequence>
<feature type="compositionally biased region" description="Polar residues" evidence="1">
    <location>
        <begin position="80"/>
        <end position="93"/>
    </location>
</feature>
<feature type="compositionally biased region" description="Polar residues" evidence="1">
    <location>
        <begin position="51"/>
        <end position="72"/>
    </location>
</feature>
<evidence type="ECO:0000313" key="3">
    <source>
        <dbReference type="Proteomes" id="UP000054248"/>
    </source>
</evidence>
<feature type="region of interest" description="Disordered" evidence="1">
    <location>
        <begin position="105"/>
        <end position="216"/>
    </location>
</feature>
<name>A0A0C3LJB7_9AGAM</name>